<keyword evidence="1" id="KW-0479">Metal-binding</keyword>
<dbReference type="InterPro" id="IPR046341">
    <property type="entry name" value="SET_dom_sf"/>
</dbReference>
<dbReference type="Pfam" id="PF00856">
    <property type="entry name" value="SET"/>
    <property type="match status" value="1"/>
</dbReference>
<dbReference type="Gene3D" id="2.170.270.10">
    <property type="entry name" value="SET domain"/>
    <property type="match status" value="1"/>
</dbReference>
<accession>A0A9N8ET72</accession>
<dbReference type="PANTHER" id="PTHR46455:SF5">
    <property type="entry name" value="SET AND MYND DOMAIN CONTAINING, ARTHROPOD-SPECIFIC, MEMBER 4, ISOFORM A"/>
    <property type="match status" value="1"/>
</dbReference>
<keyword evidence="7" id="KW-1185">Reference proteome</keyword>
<keyword evidence="3" id="KW-0862">Zinc</keyword>
<sequence>MVDLSSFLIENKGDLVVERREGQGRLAVATRPLTNLFETVIREKPALIWRSDDFVHYLQQFRSSSSSLQNVILDMFHPPLDSPAVSDLREGAMELAPLGIFTTKGKESVDFIHKLLAIANTNTHEYYGAQDRNTSMSALFLFGSKMAHSCHPNMTYTSQTDDGALEYKVIRPIAKGEPATFSYIGNLYRTPTPQRRAYLLQTKAFTCHCVRCSKPDYCRYAKCTGGCNTKILVPDAQNVWACDQCGVRADIATIERQLADRLEKLSEAKGDQSPQPLQQIVQESSNSLSKVHYITITALEKLFVLFATKANQQQQLAKLLGGGLRSSAAELRLEAAQAAMAAIAASECVAHGCPGGNNDDCNGTHHHHEPLFEMAALMYHACKQLLEVNSDNNQIPQHAVTMAQRYLPVLKAKFGENHPHFNLQPILQQIILPSSASSNNNIDKKNNHSKCAHCGKERQKLLRCSRCQKTWYCHKDCQIAHWKAGHKAVCVRVKETQTSTSKS</sequence>
<dbReference type="InterPro" id="IPR053010">
    <property type="entry name" value="SET_SmydA-8"/>
</dbReference>
<dbReference type="PANTHER" id="PTHR46455">
    <property type="entry name" value="SET AND MYND DOMAIN CONTAINING, ARTHROPOD-SPECIFIC, MEMBER 4, ISOFORM A"/>
    <property type="match status" value="1"/>
</dbReference>
<dbReference type="CDD" id="cd20071">
    <property type="entry name" value="SET_SMYD"/>
    <property type="match status" value="1"/>
</dbReference>
<dbReference type="SUPFAM" id="SSF144232">
    <property type="entry name" value="HIT/MYND zinc finger-like"/>
    <property type="match status" value="1"/>
</dbReference>
<dbReference type="GO" id="GO:0008270">
    <property type="term" value="F:zinc ion binding"/>
    <property type="evidence" value="ECO:0007669"/>
    <property type="project" value="UniProtKB-KW"/>
</dbReference>
<comment type="caution">
    <text evidence="6">The sequence shown here is derived from an EMBL/GenBank/DDBJ whole genome shotgun (WGS) entry which is preliminary data.</text>
</comment>
<dbReference type="Pfam" id="PF01753">
    <property type="entry name" value="zf-MYND"/>
    <property type="match status" value="1"/>
</dbReference>
<evidence type="ECO:0000256" key="1">
    <source>
        <dbReference type="ARBA" id="ARBA00022723"/>
    </source>
</evidence>
<dbReference type="InterPro" id="IPR001214">
    <property type="entry name" value="SET_dom"/>
</dbReference>
<proteinExistence type="predicted"/>
<dbReference type="Proteomes" id="UP001153069">
    <property type="component" value="Unassembled WGS sequence"/>
</dbReference>
<evidence type="ECO:0000259" key="5">
    <source>
        <dbReference type="PROSITE" id="PS50865"/>
    </source>
</evidence>
<dbReference type="SUPFAM" id="SSF82199">
    <property type="entry name" value="SET domain"/>
    <property type="match status" value="2"/>
</dbReference>
<evidence type="ECO:0000256" key="3">
    <source>
        <dbReference type="ARBA" id="ARBA00022833"/>
    </source>
</evidence>
<protein>
    <submittedName>
        <fullName evidence="6">SET domain</fullName>
    </submittedName>
</protein>
<dbReference type="AlphaFoldDB" id="A0A9N8ET72"/>
<dbReference type="Gene3D" id="6.10.140.2220">
    <property type="match status" value="1"/>
</dbReference>
<organism evidence="6 7">
    <name type="scientific">Seminavis robusta</name>
    <dbReference type="NCBI Taxonomy" id="568900"/>
    <lineage>
        <taxon>Eukaryota</taxon>
        <taxon>Sar</taxon>
        <taxon>Stramenopiles</taxon>
        <taxon>Ochrophyta</taxon>
        <taxon>Bacillariophyta</taxon>
        <taxon>Bacillariophyceae</taxon>
        <taxon>Bacillariophycidae</taxon>
        <taxon>Naviculales</taxon>
        <taxon>Naviculaceae</taxon>
        <taxon>Seminavis</taxon>
    </lineage>
</organism>
<evidence type="ECO:0000256" key="4">
    <source>
        <dbReference type="PROSITE-ProRule" id="PRU00134"/>
    </source>
</evidence>
<evidence type="ECO:0000313" key="7">
    <source>
        <dbReference type="Proteomes" id="UP001153069"/>
    </source>
</evidence>
<evidence type="ECO:0000313" key="6">
    <source>
        <dbReference type="EMBL" id="CAB9527677.1"/>
    </source>
</evidence>
<dbReference type="InterPro" id="IPR011990">
    <property type="entry name" value="TPR-like_helical_dom_sf"/>
</dbReference>
<dbReference type="InterPro" id="IPR002893">
    <property type="entry name" value="Znf_MYND"/>
</dbReference>
<dbReference type="OrthoDB" id="5984008at2759"/>
<keyword evidence="2 4" id="KW-0863">Zinc-finger</keyword>
<dbReference type="Gene3D" id="1.25.40.10">
    <property type="entry name" value="Tetratricopeptide repeat domain"/>
    <property type="match status" value="1"/>
</dbReference>
<reference evidence="6" key="1">
    <citation type="submission" date="2020-06" db="EMBL/GenBank/DDBJ databases">
        <authorList>
            <consortium name="Plant Systems Biology data submission"/>
        </authorList>
    </citation>
    <scope>NUCLEOTIDE SEQUENCE</scope>
    <source>
        <strain evidence="6">D6</strain>
    </source>
</reference>
<name>A0A9N8ET72_9STRA</name>
<dbReference type="PROSITE" id="PS50865">
    <property type="entry name" value="ZF_MYND_2"/>
    <property type="match status" value="1"/>
</dbReference>
<gene>
    <name evidence="6" type="ORF">SEMRO_2044_G312370.1</name>
</gene>
<dbReference type="EMBL" id="CAICTM010002042">
    <property type="protein sequence ID" value="CAB9527677.1"/>
    <property type="molecule type" value="Genomic_DNA"/>
</dbReference>
<feature type="domain" description="MYND-type" evidence="5">
    <location>
        <begin position="451"/>
        <end position="490"/>
    </location>
</feature>
<evidence type="ECO:0000256" key="2">
    <source>
        <dbReference type="ARBA" id="ARBA00022771"/>
    </source>
</evidence>